<dbReference type="PANTHER" id="PTHR48043">
    <property type="entry name" value="EG:EG0003.4 PROTEIN-RELATED"/>
    <property type="match status" value="1"/>
</dbReference>
<evidence type="ECO:0000256" key="5">
    <source>
        <dbReference type="SAM" id="Phobius"/>
    </source>
</evidence>
<dbReference type="Pfam" id="PF00201">
    <property type="entry name" value="UDPGT"/>
    <property type="match status" value="1"/>
</dbReference>
<evidence type="ECO:0000256" key="2">
    <source>
        <dbReference type="ARBA" id="ARBA00022676"/>
    </source>
</evidence>
<sequence length="686" mass="75174">HMPPSHNNIQQDQAEVVTQMIDENESGIIEDITQLQDSEENGLGSTVMLDYEQDGELGSEVKEAKVLTAPPTEHFVAPSAEHFTAPSVEHFTAPSAEHFTAPSTEELTDPSAEELTDPSDKDLPDTQEEDIHINVSRRQEHSEDVEVESVVKEVAVLTAPPTEYVQEPQNTESQINEPPKGGTNYPGKGGVVVVSLGGGEDEVTMLLLANLLHTNGHEVTLLLYGSATREEPLTKGIKLLEIPAGPDDPLYFNDDEGITPEDGGDDWAGGKIVASRVAACKQVSLLSWVEDAVKDADLLLAPLFLNDLCVLSLAERTGVPAVGILTSRLGAWWVWHNLGVTPPLSTTPVPPSTMSETGIWDRAANLARHYGYLSGLRQHWQAAATISVLGSWSSMPPLHQMYNSLRKVLVVWDTLTDTHSPTSPHVVNVGGFFTVTGHMTKDVLVPALLNRAGVITVSAGGREVWVGHAALENLYIALASTEFTVLWKNGHSHLHPNTTLQEEPRAKFVYRQALPLNDILSHPRHRLMISTCGESDVMAAVHFASPILCLPVTPDQHMAAREVIKLGIGEMVSAGEATVTNVKKAISKLMGKEKANYRRRCREVAEQVHDQPMAPADRLLFHIEHIIRNPKSKRNLRHDHGLYLLQQSNADVYLVLLLLLVTLFALLIAISIQLLPILLQKSKNKR</sequence>
<comment type="similarity">
    <text evidence="1">Belongs to the UDP-glycosyltransferase family.</text>
</comment>
<name>A0AAV2PNN6_MEGNR</name>
<dbReference type="CDD" id="cd03784">
    <property type="entry name" value="GT1_Gtf-like"/>
    <property type="match status" value="1"/>
</dbReference>
<keyword evidence="5" id="KW-0472">Membrane</keyword>
<evidence type="ECO:0000256" key="1">
    <source>
        <dbReference type="ARBA" id="ARBA00009995"/>
    </source>
</evidence>
<feature type="non-terminal residue" evidence="6">
    <location>
        <position position="686"/>
    </location>
</feature>
<dbReference type="InterPro" id="IPR002213">
    <property type="entry name" value="UDP_glucos_trans"/>
</dbReference>
<dbReference type="InterPro" id="IPR050271">
    <property type="entry name" value="UDP-glycosyltransferase"/>
</dbReference>
<comment type="caution">
    <text evidence="6">The sequence shown here is derived from an EMBL/GenBank/DDBJ whole genome shotgun (WGS) entry which is preliminary data.</text>
</comment>
<keyword evidence="2" id="KW-0328">Glycosyltransferase</keyword>
<evidence type="ECO:0000313" key="7">
    <source>
        <dbReference type="Proteomes" id="UP001497623"/>
    </source>
</evidence>
<keyword evidence="5" id="KW-0812">Transmembrane</keyword>
<evidence type="ECO:0000256" key="4">
    <source>
        <dbReference type="SAM" id="MobiDB-lite"/>
    </source>
</evidence>
<feature type="region of interest" description="Disordered" evidence="4">
    <location>
        <begin position="165"/>
        <end position="186"/>
    </location>
</feature>
<reference evidence="6 7" key="1">
    <citation type="submission" date="2024-05" db="EMBL/GenBank/DDBJ databases">
        <authorList>
            <person name="Wallberg A."/>
        </authorList>
    </citation>
    <scope>NUCLEOTIDE SEQUENCE [LARGE SCALE GENOMIC DNA]</scope>
</reference>
<organism evidence="6 7">
    <name type="scientific">Meganyctiphanes norvegica</name>
    <name type="common">Northern krill</name>
    <name type="synonym">Thysanopoda norvegica</name>
    <dbReference type="NCBI Taxonomy" id="48144"/>
    <lineage>
        <taxon>Eukaryota</taxon>
        <taxon>Metazoa</taxon>
        <taxon>Ecdysozoa</taxon>
        <taxon>Arthropoda</taxon>
        <taxon>Crustacea</taxon>
        <taxon>Multicrustacea</taxon>
        <taxon>Malacostraca</taxon>
        <taxon>Eumalacostraca</taxon>
        <taxon>Eucarida</taxon>
        <taxon>Euphausiacea</taxon>
        <taxon>Euphausiidae</taxon>
        <taxon>Meganyctiphanes</taxon>
    </lineage>
</organism>
<feature type="compositionally biased region" description="Acidic residues" evidence="4">
    <location>
        <begin position="106"/>
        <end position="117"/>
    </location>
</feature>
<gene>
    <name evidence="6" type="ORF">MNOR_LOCUS2697</name>
</gene>
<dbReference type="Gene3D" id="3.40.50.2000">
    <property type="entry name" value="Glycogen Phosphorylase B"/>
    <property type="match status" value="2"/>
</dbReference>
<dbReference type="GO" id="GO:0008194">
    <property type="term" value="F:UDP-glycosyltransferase activity"/>
    <property type="evidence" value="ECO:0007669"/>
    <property type="project" value="InterPro"/>
</dbReference>
<feature type="compositionally biased region" description="Basic and acidic residues" evidence="4">
    <location>
        <begin position="118"/>
        <end position="127"/>
    </location>
</feature>
<feature type="non-terminal residue" evidence="6">
    <location>
        <position position="1"/>
    </location>
</feature>
<keyword evidence="7" id="KW-1185">Reference proteome</keyword>
<dbReference type="EMBL" id="CAXKWB010000851">
    <property type="protein sequence ID" value="CAL4062474.1"/>
    <property type="molecule type" value="Genomic_DNA"/>
</dbReference>
<keyword evidence="3" id="KW-0808">Transferase</keyword>
<protein>
    <submittedName>
        <fullName evidence="6">Uncharacterized protein</fullName>
    </submittedName>
</protein>
<evidence type="ECO:0000256" key="3">
    <source>
        <dbReference type="ARBA" id="ARBA00022679"/>
    </source>
</evidence>
<dbReference type="AlphaFoldDB" id="A0AAV2PNN6"/>
<accession>A0AAV2PNN6</accession>
<dbReference type="Proteomes" id="UP001497623">
    <property type="component" value="Unassembled WGS sequence"/>
</dbReference>
<keyword evidence="5" id="KW-1133">Transmembrane helix</keyword>
<feature type="transmembrane region" description="Helical" evidence="5">
    <location>
        <begin position="652"/>
        <end position="679"/>
    </location>
</feature>
<feature type="region of interest" description="Disordered" evidence="4">
    <location>
        <begin position="94"/>
        <end position="127"/>
    </location>
</feature>
<dbReference type="SUPFAM" id="SSF53756">
    <property type="entry name" value="UDP-Glycosyltransferase/glycogen phosphorylase"/>
    <property type="match status" value="1"/>
</dbReference>
<feature type="compositionally biased region" description="Polar residues" evidence="4">
    <location>
        <begin position="167"/>
        <end position="176"/>
    </location>
</feature>
<evidence type="ECO:0000313" key="6">
    <source>
        <dbReference type="EMBL" id="CAL4062474.1"/>
    </source>
</evidence>
<dbReference type="PANTHER" id="PTHR48043:SF145">
    <property type="entry name" value="FI06409P-RELATED"/>
    <property type="match status" value="1"/>
</dbReference>
<proteinExistence type="inferred from homology"/>